<dbReference type="Pfam" id="PF08922">
    <property type="entry name" value="DUF1905"/>
    <property type="match status" value="1"/>
</dbReference>
<dbReference type="SUPFAM" id="SSF141694">
    <property type="entry name" value="AF2212/PG0164-like"/>
    <property type="match status" value="1"/>
</dbReference>
<dbReference type="InterPro" id="IPR037079">
    <property type="entry name" value="AF2212/PG0164-like_sf"/>
</dbReference>
<organism evidence="1 2">
    <name type="scientific">Antiquaquibacter soli</name>
    <dbReference type="NCBI Taxonomy" id="3064523"/>
    <lineage>
        <taxon>Bacteria</taxon>
        <taxon>Bacillati</taxon>
        <taxon>Actinomycetota</taxon>
        <taxon>Actinomycetes</taxon>
        <taxon>Micrococcales</taxon>
        <taxon>Microbacteriaceae</taxon>
        <taxon>Antiquaquibacter</taxon>
    </lineage>
</organism>
<evidence type="ECO:0000313" key="1">
    <source>
        <dbReference type="EMBL" id="MDO7882422.1"/>
    </source>
</evidence>
<comment type="caution">
    <text evidence="1">The sequence shown here is derived from an EMBL/GenBank/DDBJ whole genome shotgun (WGS) entry which is preliminary data.</text>
</comment>
<dbReference type="EMBL" id="JAUQUB010000001">
    <property type="protein sequence ID" value="MDO7882422.1"/>
    <property type="molecule type" value="Genomic_DNA"/>
</dbReference>
<reference evidence="1 2" key="1">
    <citation type="submission" date="2023-07" db="EMBL/GenBank/DDBJ databases">
        <title>Protaetiibacter sp. nov WY-16 isolated from soil.</title>
        <authorList>
            <person name="Liu B."/>
            <person name="Wan Y."/>
        </authorList>
    </citation>
    <scope>NUCLEOTIDE SEQUENCE [LARGE SCALE GENOMIC DNA]</scope>
    <source>
        <strain evidence="1 2">WY-16</strain>
    </source>
</reference>
<gene>
    <name evidence="1" type="ORF">Q5716_09325</name>
</gene>
<dbReference type="RefSeq" id="WP_305002798.1">
    <property type="nucleotide sequence ID" value="NZ_JAUQUB010000001.1"/>
</dbReference>
<dbReference type="Gene3D" id="2.40.30.100">
    <property type="entry name" value="AF2212/PG0164-like"/>
    <property type="match status" value="1"/>
</dbReference>
<accession>A0ABT9BN08</accession>
<dbReference type="InterPro" id="IPR015018">
    <property type="entry name" value="DUF1905"/>
</dbReference>
<keyword evidence="2" id="KW-1185">Reference proteome</keyword>
<sequence length="96" mass="11019">MSWTFTATTWRWEARRDLWVFVHVPAEISEEIAELPHPPAGWDSVRVRVRIGTTRWATSIFPSSDGLYSLAIKKSVREKHAIELGSTVEVELELAR</sequence>
<dbReference type="Proteomes" id="UP001241072">
    <property type="component" value="Unassembled WGS sequence"/>
</dbReference>
<name>A0ABT9BN08_9MICO</name>
<proteinExistence type="predicted"/>
<evidence type="ECO:0000313" key="2">
    <source>
        <dbReference type="Proteomes" id="UP001241072"/>
    </source>
</evidence>
<protein>
    <submittedName>
        <fullName evidence="1">DUF1905 domain-containing protein</fullName>
    </submittedName>
</protein>